<evidence type="ECO:0000313" key="3">
    <source>
        <dbReference type="EMBL" id="PPL19107.1"/>
    </source>
</evidence>
<reference evidence="3 4" key="1">
    <citation type="journal article" date="2008" name="Int. J. Syst. Evol. Microbiol.">
        <title>Leifsonia pindariensis sp. nov., isolated from the Pindari glacier of the Indian Himalayas, and emended description of the genus Leifsonia.</title>
        <authorList>
            <person name="Reddy G.S."/>
            <person name="Prabagaran S.R."/>
            <person name="Shivaji S."/>
        </authorList>
    </citation>
    <scope>NUCLEOTIDE SEQUENCE [LARGE SCALE GENOMIC DNA]</scope>
    <source>
        <strain evidence="3 4">PON 10</strain>
    </source>
</reference>
<feature type="transmembrane region" description="Helical" evidence="2">
    <location>
        <begin position="288"/>
        <end position="312"/>
    </location>
</feature>
<evidence type="ECO:0000256" key="1">
    <source>
        <dbReference type="SAM" id="MobiDB-lite"/>
    </source>
</evidence>
<feature type="transmembrane region" description="Helical" evidence="2">
    <location>
        <begin position="421"/>
        <end position="439"/>
    </location>
</feature>
<keyword evidence="4" id="KW-1185">Reference proteome</keyword>
<dbReference type="Proteomes" id="UP000237755">
    <property type="component" value="Unassembled WGS sequence"/>
</dbReference>
<feature type="compositionally biased region" description="Gly residues" evidence="1">
    <location>
        <begin position="450"/>
        <end position="466"/>
    </location>
</feature>
<sequence>MARSSTAELEALVARLQRENAALRSGEAPDAGVGDSPPDAPHAPHRRSRAWSVLSAVLIVIGLLLAPIAVVSSWAKVQLSSADQFVATFAPLAKDPAVQDYISAQLVTAIEANVDIAGITSDLFDGLKQLGLPPRASEALGLLEAPAVAGVKNLVSTAVDRLVASDTFAELWAGALRVSHNQLTATLEGDPNAAVTVNGKNELGIQIGPLVEEVKKRLVAQGFGFAANIPAVQLTVVVATADAFTTVRLVYNLAIAVGSWLPVVALVLLAAGILLARRRVGALVATSIALGVVMLVLAAGFGIGRIFFASAVASSGLPSAAADAIYDQVVQLMQSTTTALIVLAFTIALIAWFSGPYSLAAKLRGFIGSGISSVRRAAEHRGITTGRFGLWMYRQRVLVRVLIAVVASAVLLLSRPLHGSTIVWTAVLALLAVLVAELLQRTGEELGTEGDAGTGAVGAGDAGAGPAGPLEDGADAVSVGGADDAEVVLENSDKKL</sequence>
<keyword evidence="2" id="KW-0812">Transmembrane</keyword>
<feature type="transmembrane region" description="Helical" evidence="2">
    <location>
        <begin position="250"/>
        <end position="276"/>
    </location>
</feature>
<feature type="compositionally biased region" description="Low complexity" evidence="1">
    <location>
        <begin position="467"/>
        <end position="476"/>
    </location>
</feature>
<gene>
    <name evidence="3" type="ORF">GY24_07585</name>
</gene>
<dbReference type="RefSeq" id="WP_104475092.1">
    <property type="nucleotide sequence ID" value="NZ_MPZN01000019.1"/>
</dbReference>
<feature type="transmembrane region" description="Helical" evidence="2">
    <location>
        <begin position="397"/>
        <end position="415"/>
    </location>
</feature>
<keyword evidence="2" id="KW-1133">Transmembrane helix</keyword>
<name>A0ABX5AW28_9MICO</name>
<protein>
    <recommendedName>
        <fullName evidence="5">Integral membrane protein</fullName>
    </recommendedName>
</protein>
<feature type="region of interest" description="Disordered" evidence="1">
    <location>
        <begin position="447"/>
        <end position="476"/>
    </location>
</feature>
<dbReference type="EMBL" id="MPZN01000019">
    <property type="protein sequence ID" value="PPL19107.1"/>
    <property type="molecule type" value="Genomic_DNA"/>
</dbReference>
<evidence type="ECO:0008006" key="5">
    <source>
        <dbReference type="Google" id="ProtNLM"/>
    </source>
</evidence>
<evidence type="ECO:0000313" key="4">
    <source>
        <dbReference type="Proteomes" id="UP000237755"/>
    </source>
</evidence>
<feature type="transmembrane region" description="Helical" evidence="2">
    <location>
        <begin position="50"/>
        <end position="71"/>
    </location>
</feature>
<organism evidence="3 4">
    <name type="scientific">Microterricola pindariensis</name>
    <dbReference type="NCBI Taxonomy" id="478010"/>
    <lineage>
        <taxon>Bacteria</taxon>
        <taxon>Bacillati</taxon>
        <taxon>Actinomycetota</taxon>
        <taxon>Actinomycetes</taxon>
        <taxon>Micrococcales</taxon>
        <taxon>Microbacteriaceae</taxon>
        <taxon>Microterricola</taxon>
    </lineage>
</organism>
<keyword evidence="2" id="KW-0472">Membrane</keyword>
<proteinExistence type="predicted"/>
<feature type="transmembrane region" description="Helical" evidence="2">
    <location>
        <begin position="332"/>
        <end position="354"/>
    </location>
</feature>
<evidence type="ECO:0000256" key="2">
    <source>
        <dbReference type="SAM" id="Phobius"/>
    </source>
</evidence>
<accession>A0ABX5AW28</accession>
<comment type="caution">
    <text evidence="3">The sequence shown here is derived from an EMBL/GenBank/DDBJ whole genome shotgun (WGS) entry which is preliminary data.</text>
</comment>
<feature type="region of interest" description="Disordered" evidence="1">
    <location>
        <begin position="23"/>
        <end position="45"/>
    </location>
</feature>